<evidence type="ECO:0000313" key="5">
    <source>
        <dbReference type="Proteomes" id="UP000078546"/>
    </source>
</evidence>
<evidence type="ECO:0000313" key="6">
    <source>
        <dbReference type="Proteomes" id="UP000078560"/>
    </source>
</evidence>
<evidence type="ECO:0000313" key="4">
    <source>
        <dbReference type="EMBL" id="SBT01869.1"/>
    </source>
</evidence>
<evidence type="ECO:0000313" key="3">
    <source>
        <dbReference type="EMBL" id="SBS89638.1"/>
    </source>
</evidence>
<keyword evidence="2" id="KW-0812">Transmembrane</keyword>
<gene>
    <name evidence="4" type="ORF">POVCU1_070330</name>
    <name evidence="3" type="ORF">POVCU2_0056210</name>
</gene>
<dbReference type="EMBL" id="FLQV01002823">
    <property type="protein sequence ID" value="SBT01869.1"/>
    <property type="molecule type" value="Genomic_DNA"/>
</dbReference>
<sequence>MSSLCGCSGANSHVTPEIYALNFNFIPNNFDIKKENIIEHIKEIDDPLLQQVSLYLSYYYQQGHAHFSKCPTRDNRTTACQYLNKWSWHIKNIYTCSEKCTKKNELWSTYIDKLWDLLKTNFTDENNIRNTPWCYRFINPSYNKTPIPEKLVTIFDNNVNKYSNSVSTHPSSTMCEKPSDSSALPDTSHVHFPSTDKCTCPEESPKILAQQSQPSPEKSNPNYFSDLNYYIVLSSAFTFFGTISFFFLLYKFTPLKSWIIRSNKSKNGIDRYINEETDEFLNTYENSDMPTKNRRNHLFYHSMED</sequence>
<feature type="compositionally biased region" description="Polar residues" evidence="1">
    <location>
        <begin position="168"/>
        <end position="185"/>
    </location>
</feature>
<reference evidence="5 6" key="1">
    <citation type="submission" date="2016-05" db="EMBL/GenBank/DDBJ databases">
        <authorList>
            <person name="Naeem Raeece"/>
        </authorList>
    </citation>
    <scope>NUCLEOTIDE SEQUENCE [LARGE SCALE GENOMIC DNA]</scope>
</reference>
<dbReference type="Proteomes" id="UP000078546">
    <property type="component" value="Unassembled WGS sequence"/>
</dbReference>
<protein>
    <submittedName>
        <fullName evidence="3">PIR Superfamily Protein</fullName>
    </submittedName>
</protein>
<accession>A0A1A8WD16</accession>
<evidence type="ECO:0000256" key="1">
    <source>
        <dbReference type="SAM" id="MobiDB-lite"/>
    </source>
</evidence>
<evidence type="ECO:0000256" key="2">
    <source>
        <dbReference type="SAM" id="Phobius"/>
    </source>
</evidence>
<dbReference type="Proteomes" id="UP000078560">
    <property type="component" value="Unassembled WGS sequence"/>
</dbReference>
<feature type="transmembrane region" description="Helical" evidence="2">
    <location>
        <begin position="227"/>
        <end position="250"/>
    </location>
</feature>
<proteinExistence type="predicted"/>
<dbReference type="EMBL" id="FLQU01000772">
    <property type="protein sequence ID" value="SBS89638.1"/>
    <property type="molecule type" value="Genomic_DNA"/>
</dbReference>
<feature type="region of interest" description="Disordered" evidence="1">
    <location>
        <begin position="168"/>
        <end position="188"/>
    </location>
</feature>
<keyword evidence="2" id="KW-0472">Membrane</keyword>
<keyword evidence="2" id="KW-1133">Transmembrane helix</keyword>
<name>A0A1A8WD16_PLAOA</name>
<reference evidence="3" key="2">
    <citation type="submission" date="2016-05" db="EMBL/GenBank/DDBJ databases">
        <authorList>
            <person name="Lavstsen T."/>
            <person name="Jespersen J.S."/>
        </authorList>
    </citation>
    <scope>NUCLEOTIDE SEQUENCE [LARGE SCALE GENOMIC DNA]</scope>
</reference>
<organism evidence="3 6">
    <name type="scientific">Plasmodium ovale curtisi</name>
    <dbReference type="NCBI Taxonomy" id="864141"/>
    <lineage>
        <taxon>Eukaryota</taxon>
        <taxon>Sar</taxon>
        <taxon>Alveolata</taxon>
        <taxon>Apicomplexa</taxon>
        <taxon>Aconoidasida</taxon>
        <taxon>Haemosporida</taxon>
        <taxon>Plasmodiidae</taxon>
        <taxon>Plasmodium</taxon>
        <taxon>Plasmodium (Plasmodium)</taxon>
    </lineage>
</organism>
<dbReference type="AlphaFoldDB" id="A0A1A8WD16"/>